<reference evidence="1 2" key="1">
    <citation type="submission" date="2016-02" db="EMBL/GenBank/DDBJ databases">
        <title>Genome analysis of coral dinoflagellate symbionts highlights evolutionary adaptations to a symbiotic lifestyle.</title>
        <authorList>
            <person name="Aranda M."/>
            <person name="Li Y."/>
            <person name="Liew Y.J."/>
            <person name="Baumgarten S."/>
            <person name="Simakov O."/>
            <person name="Wilson M."/>
            <person name="Piel J."/>
            <person name="Ashoor H."/>
            <person name="Bougouffa S."/>
            <person name="Bajic V.B."/>
            <person name="Ryu T."/>
            <person name="Ravasi T."/>
            <person name="Bayer T."/>
            <person name="Micklem G."/>
            <person name="Kim H."/>
            <person name="Bhak J."/>
            <person name="Lajeunesse T.C."/>
            <person name="Voolstra C.R."/>
        </authorList>
    </citation>
    <scope>NUCLEOTIDE SEQUENCE [LARGE SCALE GENOMIC DNA]</scope>
    <source>
        <strain evidence="1 2">CCMP2467</strain>
    </source>
</reference>
<evidence type="ECO:0000313" key="1">
    <source>
        <dbReference type="EMBL" id="OLP88161.1"/>
    </source>
</evidence>
<name>A0A1Q9CZ54_SYMMI</name>
<dbReference type="AlphaFoldDB" id="A0A1Q9CZ54"/>
<evidence type="ECO:0000313" key="2">
    <source>
        <dbReference type="Proteomes" id="UP000186817"/>
    </source>
</evidence>
<protein>
    <submittedName>
        <fullName evidence="1">Uncharacterized protein</fullName>
    </submittedName>
</protein>
<keyword evidence="2" id="KW-1185">Reference proteome</keyword>
<dbReference type="EMBL" id="LSRX01000827">
    <property type="protein sequence ID" value="OLP88161.1"/>
    <property type="molecule type" value="Genomic_DNA"/>
</dbReference>
<organism evidence="1 2">
    <name type="scientific">Symbiodinium microadriaticum</name>
    <name type="common">Dinoflagellate</name>
    <name type="synonym">Zooxanthella microadriatica</name>
    <dbReference type="NCBI Taxonomy" id="2951"/>
    <lineage>
        <taxon>Eukaryota</taxon>
        <taxon>Sar</taxon>
        <taxon>Alveolata</taxon>
        <taxon>Dinophyceae</taxon>
        <taxon>Suessiales</taxon>
        <taxon>Symbiodiniaceae</taxon>
        <taxon>Symbiodinium</taxon>
    </lineage>
</organism>
<gene>
    <name evidence="1" type="ORF">AK812_SmicGene30539</name>
</gene>
<proteinExistence type="predicted"/>
<accession>A0A1Q9CZ54</accession>
<dbReference type="Proteomes" id="UP000186817">
    <property type="component" value="Unassembled WGS sequence"/>
</dbReference>
<sequence>MWFCRRPAQRRFTTIRGFWREARALAVCATATLGVHIYAPASFRSPSFSGLSPFRLARSCATRRMAEAETSAGKGAPPKLSIFSL</sequence>
<comment type="caution">
    <text evidence="1">The sequence shown here is derived from an EMBL/GenBank/DDBJ whole genome shotgun (WGS) entry which is preliminary data.</text>
</comment>